<evidence type="ECO:0000313" key="2">
    <source>
        <dbReference type="Proteomes" id="UP000054097"/>
    </source>
</evidence>
<proteinExistence type="predicted"/>
<gene>
    <name evidence="1" type="ORF">M408DRAFT_328314</name>
</gene>
<reference evidence="2" key="2">
    <citation type="submission" date="2015-01" db="EMBL/GenBank/DDBJ databases">
        <title>Evolutionary Origins and Diversification of the Mycorrhizal Mutualists.</title>
        <authorList>
            <consortium name="DOE Joint Genome Institute"/>
            <consortium name="Mycorrhizal Genomics Consortium"/>
            <person name="Kohler A."/>
            <person name="Kuo A."/>
            <person name="Nagy L.G."/>
            <person name="Floudas D."/>
            <person name="Copeland A."/>
            <person name="Barry K.W."/>
            <person name="Cichocki N."/>
            <person name="Veneault-Fourrey C."/>
            <person name="LaButti K."/>
            <person name="Lindquist E.A."/>
            <person name="Lipzen A."/>
            <person name="Lundell T."/>
            <person name="Morin E."/>
            <person name="Murat C."/>
            <person name="Riley R."/>
            <person name="Ohm R."/>
            <person name="Sun H."/>
            <person name="Tunlid A."/>
            <person name="Henrissat B."/>
            <person name="Grigoriev I.V."/>
            <person name="Hibbett D.S."/>
            <person name="Martin F."/>
        </authorList>
    </citation>
    <scope>NUCLEOTIDE SEQUENCE [LARGE SCALE GENOMIC DNA]</scope>
    <source>
        <strain evidence="2">MAFF 305830</strain>
    </source>
</reference>
<accession>A0A0C3B0H9</accession>
<organism evidence="1 2">
    <name type="scientific">Serendipita vermifera MAFF 305830</name>
    <dbReference type="NCBI Taxonomy" id="933852"/>
    <lineage>
        <taxon>Eukaryota</taxon>
        <taxon>Fungi</taxon>
        <taxon>Dikarya</taxon>
        <taxon>Basidiomycota</taxon>
        <taxon>Agaricomycotina</taxon>
        <taxon>Agaricomycetes</taxon>
        <taxon>Sebacinales</taxon>
        <taxon>Serendipitaceae</taxon>
        <taxon>Serendipita</taxon>
    </lineage>
</organism>
<evidence type="ECO:0000313" key="1">
    <source>
        <dbReference type="EMBL" id="KIM30270.1"/>
    </source>
</evidence>
<protein>
    <submittedName>
        <fullName evidence="1">Uncharacterized protein</fullName>
    </submittedName>
</protein>
<keyword evidence="2" id="KW-1185">Reference proteome</keyword>
<dbReference type="Proteomes" id="UP000054097">
    <property type="component" value="Unassembled WGS sequence"/>
</dbReference>
<dbReference type="AlphaFoldDB" id="A0A0C3B0H9"/>
<dbReference type="EMBL" id="KN824285">
    <property type="protein sequence ID" value="KIM30270.1"/>
    <property type="molecule type" value="Genomic_DNA"/>
</dbReference>
<reference evidence="1 2" key="1">
    <citation type="submission" date="2014-04" db="EMBL/GenBank/DDBJ databases">
        <authorList>
            <consortium name="DOE Joint Genome Institute"/>
            <person name="Kuo A."/>
            <person name="Zuccaro A."/>
            <person name="Kohler A."/>
            <person name="Nagy L.G."/>
            <person name="Floudas D."/>
            <person name="Copeland A."/>
            <person name="Barry K.W."/>
            <person name="Cichocki N."/>
            <person name="Veneault-Fourrey C."/>
            <person name="LaButti K."/>
            <person name="Lindquist E.A."/>
            <person name="Lipzen A."/>
            <person name="Lundell T."/>
            <person name="Morin E."/>
            <person name="Murat C."/>
            <person name="Sun H."/>
            <person name="Tunlid A."/>
            <person name="Henrissat B."/>
            <person name="Grigoriev I.V."/>
            <person name="Hibbett D.S."/>
            <person name="Martin F."/>
            <person name="Nordberg H.P."/>
            <person name="Cantor M.N."/>
            <person name="Hua S.X."/>
        </authorList>
    </citation>
    <scope>NUCLEOTIDE SEQUENCE [LARGE SCALE GENOMIC DNA]</scope>
    <source>
        <strain evidence="1 2">MAFF 305830</strain>
    </source>
</reference>
<dbReference type="HOGENOM" id="CLU_2514055_0_0_1"/>
<name>A0A0C3B0H9_SERVB</name>
<sequence>MINSFWLNPSDCPFLLCLSDLPFIGESCCGSNGCRDLWTHLEAIWHDQRVLEAKKIDGVDVRLEKFDDTLLNARKNQLVVKVAMR</sequence>